<organism evidence="1 2">
    <name type="scientific">Hyperthermus butylicus (strain DSM 5456 / JCM 9403 / PLM1-5)</name>
    <dbReference type="NCBI Taxonomy" id="415426"/>
    <lineage>
        <taxon>Archaea</taxon>
        <taxon>Thermoproteota</taxon>
        <taxon>Thermoprotei</taxon>
        <taxon>Desulfurococcales</taxon>
        <taxon>Pyrodictiaceae</taxon>
        <taxon>Hyperthermus</taxon>
    </lineage>
</organism>
<dbReference type="OrthoDB" id="21411at2157"/>
<keyword evidence="2" id="KW-1185">Reference proteome</keyword>
<accession>A2BLG0</accession>
<gene>
    <name evidence="1" type="ordered locus">Hbut_0973</name>
</gene>
<dbReference type="eggNOG" id="arCOG08876">
    <property type="taxonomic scope" value="Archaea"/>
</dbReference>
<dbReference type="STRING" id="415426.Hbut_0973"/>
<dbReference type="KEGG" id="hbu:Hbut_0973"/>
<dbReference type="AlphaFoldDB" id="A2BLG0"/>
<dbReference type="HOGENOM" id="CLU_2392839_0_0_2"/>
<sequence length="93" mass="10843">MREKRYIADARAVEPFQEKGVAMGDYELVLVEEYELLGEKRYRFQLKGTSIFLNVSANNVEEAREKARRMVREIQLDALLRYIAAQTEQKTAS</sequence>
<evidence type="ECO:0000313" key="1">
    <source>
        <dbReference type="EMBL" id="ABM80821.1"/>
    </source>
</evidence>
<dbReference type="EMBL" id="CP000493">
    <property type="protein sequence ID" value="ABM80821.1"/>
    <property type="molecule type" value="Genomic_DNA"/>
</dbReference>
<evidence type="ECO:0000313" key="2">
    <source>
        <dbReference type="Proteomes" id="UP000002593"/>
    </source>
</evidence>
<reference evidence="1 2" key="1">
    <citation type="journal article" date="2007" name="Archaea">
        <title>The genome of Hyperthermus butylicus: a sulfur-reducing, peptide fermenting, neutrophilic Crenarchaeote growing up to 108 degrees C.</title>
        <authorList>
            <person name="Brugger K."/>
            <person name="Chen L."/>
            <person name="Stark M."/>
            <person name="Zibat A."/>
            <person name="Redder P."/>
            <person name="Ruepp A."/>
            <person name="Awayez M."/>
            <person name="She Q."/>
            <person name="Garrett R.A."/>
            <person name="Klenk H.P."/>
        </authorList>
    </citation>
    <scope>NUCLEOTIDE SEQUENCE [LARGE SCALE GENOMIC DNA]</scope>
    <source>
        <strain evidence="2">DSM 5456 / JCM 9403 / PLM1-5</strain>
    </source>
</reference>
<dbReference type="EnsemblBacteria" id="ABM80821">
    <property type="protein sequence ID" value="ABM80821"/>
    <property type="gene ID" value="Hbut_0973"/>
</dbReference>
<proteinExistence type="predicted"/>
<dbReference type="Proteomes" id="UP000002593">
    <property type="component" value="Chromosome"/>
</dbReference>
<protein>
    <submittedName>
        <fullName evidence="1">Uncharacterized protein</fullName>
    </submittedName>
</protein>
<name>A2BLG0_HYPBU</name>